<evidence type="ECO:0000313" key="10">
    <source>
        <dbReference type="EMBL" id="VAI41944.1"/>
    </source>
</evidence>
<evidence type="ECO:0000256" key="3">
    <source>
        <dbReference type="ARBA" id="ARBA00022692"/>
    </source>
</evidence>
<dbReference type="InterPro" id="IPR051987">
    <property type="entry name" value="Sigma-2_receptor-like"/>
</dbReference>
<evidence type="ECO:0000256" key="8">
    <source>
        <dbReference type="SAM" id="Phobius"/>
    </source>
</evidence>
<evidence type="ECO:0000256" key="6">
    <source>
        <dbReference type="ARBA" id="ARBA00023136"/>
    </source>
</evidence>
<dbReference type="GO" id="GO:0005789">
    <property type="term" value="C:endoplasmic reticulum membrane"/>
    <property type="evidence" value="ECO:0007669"/>
    <property type="project" value="UniProtKB-SubCell"/>
</dbReference>
<dbReference type="PIRSF" id="PIRSF031032">
    <property type="entry name" value="TMP_97_prd"/>
    <property type="match status" value="1"/>
</dbReference>
<dbReference type="EMBL" id="LT934121">
    <property type="protein sequence ID" value="VAI41944.1"/>
    <property type="molecule type" value="Genomic_DNA"/>
</dbReference>
<comment type="similarity">
    <text evidence="2">Belongs to the TMEM97/sigma-2 receptor family.</text>
</comment>
<name>A0A9R0XSV1_TRITD</name>
<feature type="domain" description="EXPERA" evidence="9">
    <location>
        <begin position="11"/>
        <end position="181"/>
    </location>
</feature>
<organism evidence="10 11">
    <name type="scientific">Triticum turgidum subsp. durum</name>
    <name type="common">Durum wheat</name>
    <name type="synonym">Triticum durum</name>
    <dbReference type="NCBI Taxonomy" id="4567"/>
    <lineage>
        <taxon>Eukaryota</taxon>
        <taxon>Viridiplantae</taxon>
        <taxon>Streptophyta</taxon>
        <taxon>Embryophyta</taxon>
        <taxon>Tracheophyta</taxon>
        <taxon>Spermatophyta</taxon>
        <taxon>Magnoliopsida</taxon>
        <taxon>Liliopsida</taxon>
        <taxon>Poales</taxon>
        <taxon>Poaceae</taxon>
        <taxon>BOP clade</taxon>
        <taxon>Pooideae</taxon>
        <taxon>Triticodae</taxon>
        <taxon>Triticeae</taxon>
        <taxon>Triticinae</taxon>
        <taxon>Triticum</taxon>
    </lineage>
</organism>
<keyword evidence="6 7" id="KW-0472">Membrane</keyword>
<dbReference type="PANTHER" id="PTHR31204:SF8">
    <property type="entry name" value="EXPERA DOMAIN-CONTAINING PROTEIN"/>
    <property type="match status" value="1"/>
</dbReference>
<dbReference type="Gramene" id="TRITD6Av1G007830.2">
    <property type="protein sequence ID" value="TRITD6Av1G007830.2"/>
    <property type="gene ID" value="TRITD6Av1G007830"/>
</dbReference>
<dbReference type="AlphaFoldDB" id="A0A9R0XSV1"/>
<dbReference type="Pfam" id="PF05241">
    <property type="entry name" value="EBP"/>
    <property type="match status" value="1"/>
</dbReference>
<dbReference type="InterPro" id="IPR033118">
    <property type="entry name" value="EXPERA"/>
</dbReference>
<keyword evidence="5 7" id="KW-1133">Transmembrane helix</keyword>
<evidence type="ECO:0000256" key="1">
    <source>
        <dbReference type="ARBA" id="ARBA00004477"/>
    </source>
</evidence>
<evidence type="ECO:0000313" key="11">
    <source>
        <dbReference type="Proteomes" id="UP000324705"/>
    </source>
</evidence>
<dbReference type="Proteomes" id="UP000324705">
    <property type="component" value="Chromosome 6A"/>
</dbReference>
<keyword evidence="4" id="KW-0256">Endoplasmic reticulum</keyword>
<evidence type="ECO:0000256" key="4">
    <source>
        <dbReference type="ARBA" id="ARBA00022824"/>
    </source>
</evidence>
<evidence type="ECO:0000256" key="2">
    <source>
        <dbReference type="ARBA" id="ARBA00009096"/>
    </source>
</evidence>
<gene>
    <name evidence="10" type="ORF">TRITD_6Av1G007830</name>
</gene>
<reference evidence="10 11" key="1">
    <citation type="submission" date="2017-09" db="EMBL/GenBank/DDBJ databases">
        <authorList>
            <consortium name="International Durum Wheat Genome Sequencing Consortium (IDWGSC)"/>
            <person name="Milanesi L."/>
        </authorList>
    </citation>
    <scope>NUCLEOTIDE SEQUENCE [LARGE SCALE GENOMIC DNA]</scope>
    <source>
        <strain evidence="11">cv. Svevo</strain>
    </source>
</reference>
<feature type="transmembrane region" description="Helical" evidence="8">
    <location>
        <begin position="166"/>
        <end position="185"/>
    </location>
</feature>
<dbReference type="InterPro" id="IPR016964">
    <property type="entry name" value="Sigma2_recept"/>
</dbReference>
<comment type="subcellular location">
    <subcellularLocation>
        <location evidence="1">Endoplasmic reticulum membrane</location>
        <topology evidence="1">Multi-pass membrane protein</topology>
    </subcellularLocation>
</comment>
<dbReference type="PANTHER" id="PTHR31204">
    <property type="entry name" value="SIGMA INTRACELLULAR RECEPTOR 2"/>
    <property type="match status" value="1"/>
</dbReference>
<protein>
    <recommendedName>
        <fullName evidence="9">EXPERA domain-containing protein</fullName>
    </recommendedName>
</protein>
<evidence type="ECO:0000256" key="7">
    <source>
        <dbReference type="PROSITE-ProRule" id="PRU01087"/>
    </source>
</evidence>
<accession>A0A9R0XSV1</accession>
<proteinExistence type="inferred from homology"/>
<keyword evidence="11" id="KW-1185">Reference proteome</keyword>
<evidence type="ECO:0000256" key="5">
    <source>
        <dbReference type="ARBA" id="ARBA00022989"/>
    </source>
</evidence>
<dbReference type="OMA" id="CTATTMI"/>
<dbReference type="PROSITE" id="PS51751">
    <property type="entry name" value="EXPERA"/>
    <property type="match status" value="1"/>
</dbReference>
<sequence>MNAMGALSWAADAVVVIYSLTVAITAPLVVAQGILPRRLFPAPLVAFKLWYAAKFDDYLTAEPPSFFRGLNWLELIFQWPLNVANVYGILAGCPWAATTSLMAGVSTLTSMVTHLLSRVLLGFSPENTRTIKCTRVPLISTLCGHFHFQAAILGDILGSGRATKKLLLVYVPYVAFAVVAILRGLTSGSGTQAGSLASYAWKKII</sequence>
<feature type="transmembrane region" description="Helical" evidence="8">
    <location>
        <begin position="6"/>
        <end position="30"/>
    </location>
</feature>
<evidence type="ECO:0000259" key="9">
    <source>
        <dbReference type="PROSITE" id="PS51751"/>
    </source>
</evidence>
<keyword evidence="3 7" id="KW-0812">Transmembrane</keyword>